<dbReference type="EMBL" id="VUJX02000002">
    <property type="protein sequence ID" value="KAL0940598.1"/>
    <property type="molecule type" value="Genomic_DNA"/>
</dbReference>
<evidence type="ECO:0000313" key="1">
    <source>
        <dbReference type="EMBL" id="KAL0940598.1"/>
    </source>
</evidence>
<comment type="caution">
    <text evidence="1">The sequence shown here is derived from an EMBL/GenBank/DDBJ whole genome shotgun (WGS) entry which is preliminary data.</text>
</comment>
<protein>
    <submittedName>
        <fullName evidence="1">Uncharacterized protein</fullName>
    </submittedName>
</protein>
<proteinExistence type="predicted"/>
<dbReference type="Proteomes" id="UP000805649">
    <property type="component" value="Unassembled WGS sequence"/>
</dbReference>
<keyword evidence="2" id="KW-1185">Reference proteome</keyword>
<accession>A0ACC3Z915</accession>
<gene>
    <name evidence="1" type="ORF">CTRU02_203361</name>
</gene>
<reference evidence="1 2" key="1">
    <citation type="journal article" date="2020" name="Phytopathology">
        <title>Genome Sequence Resources of Colletotrichum truncatum, C. plurivorum, C. musicola, and C. sojae: Four Species Pathogenic to Soybean (Glycine max).</title>
        <authorList>
            <person name="Rogerio F."/>
            <person name="Boufleur T.R."/>
            <person name="Ciampi-Guillardi M."/>
            <person name="Sukno S.A."/>
            <person name="Thon M.R."/>
            <person name="Massola Junior N.S."/>
            <person name="Baroncelli R."/>
        </authorList>
    </citation>
    <scope>NUCLEOTIDE SEQUENCE [LARGE SCALE GENOMIC DNA]</scope>
    <source>
        <strain evidence="1 2">CMES1059</strain>
    </source>
</reference>
<sequence>MQHRAFAGRHRPDYYSGPHWFIDGRADGIPSSPVGMVACESRVQKCDHNTCSGAGRCSTSNKPLSKQLGLMGVDEDMSNRGWRTPYFVAVVVYTIIALSRVTKLRRMLRVKLGASSRPAEPVPPALCQAGRPVININRILQNRQEIT</sequence>
<name>A0ACC3Z915_COLTU</name>
<organism evidence="1 2">
    <name type="scientific">Colletotrichum truncatum</name>
    <name type="common">Anthracnose fungus</name>
    <name type="synonym">Colletotrichum capsici</name>
    <dbReference type="NCBI Taxonomy" id="5467"/>
    <lineage>
        <taxon>Eukaryota</taxon>
        <taxon>Fungi</taxon>
        <taxon>Dikarya</taxon>
        <taxon>Ascomycota</taxon>
        <taxon>Pezizomycotina</taxon>
        <taxon>Sordariomycetes</taxon>
        <taxon>Hypocreomycetidae</taxon>
        <taxon>Glomerellales</taxon>
        <taxon>Glomerellaceae</taxon>
        <taxon>Colletotrichum</taxon>
        <taxon>Colletotrichum truncatum species complex</taxon>
    </lineage>
</organism>
<evidence type="ECO:0000313" key="2">
    <source>
        <dbReference type="Proteomes" id="UP000805649"/>
    </source>
</evidence>